<dbReference type="Proteomes" id="UP000763484">
    <property type="component" value="Unassembled WGS sequence"/>
</dbReference>
<protein>
    <recommendedName>
        <fullName evidence="3">RNA polymerase Rpb4</fullName>
    </recommendedName>
</protein>
<evidence type="ECO:0000313" key="1">
    <source>
        <dbReference type="EMBL" id="MBE5727915.1"/>
    </source>
</evidence>
<dbReference type="EMBL" id="JADFAQ010000014">
    <property type="protein sequence ID" value="MBE5727915.1"/>
    <property type="molecule type" value="Genomic_DNA"/>
</dbReference>
<proteinExistence type="predicted"/>
<gene>
    <name evidence="1" type="ORF">IHE50_00660</name>
</gene>
<comment type="caution">
    <text evidence="1">The sequence shown here is derived from an EMBL/GenBank/DDBJ whole genome shotgun (WGS) entry which is preliminary data.</text>
</comment>
<dbReference type="Gene3D" id="1.10.150.80">
    <property type="entry name" value="HRDC domain"/>
    <property type="match status" value="1"/>
</dbReference>
<sequence>MEYELIDETLLGETELKENYSKFIDQGYEFGKKLMEHMDKNVKIKDFENAFKALSNLNLNLRDDYLRMIIDVCPNSPDQLRAILSPLKMTIPEESLNAVIATLKKFQ</sequence>
<name>A0A8T3UYM1_9ARCH</name>
<dbReference type="InterPro" id="IPR010997">
    <property type="entry name" value="HRDC-like_sf"/>
</dbReference>
<accession>A0A8T3UYM1</accession>
<dbReference type="GO" id="GO:0000166">
    <property type="term" value="F:nucleotide binding"/>
    <property type="evidence" value="ECO:0007669"/>
    <property type="project" value="InterPro"/>
</dbReference>
<evidence type="ECO:0000313" key="2">
    <source>
        <dbReference type="Proteomes" id="UP000763484"/>
    </source>
</evidence>
<reference evidence="1 2" key="1">
    <citation type="submission" date="2020-09" db="EMBL/GenBank/DDBJ databases">
        <title>Genomic characterization of a novel Parvarchaeota family in acid mine drainage sediments.</title>
        <authorList>
            <person name="Luo Z.-H."/>
        </authorList>
    </citation>
    <scope>NUCLEOTIDE SEQUENCE [LARGE SCALE GENOMIC DNA]</scope>
    <source>
        <strain evidence="1">TL1-5_bins.178</strain>
    </source>
</reference>
<dbReference type="AlphaFoldDB" id="A0A8T3UYM1"/>
<organism evidence="1 2">
    <name type="scientific">Candidatus Acidifodinimicrobium mancum</name>
    <dbReference type="NCBI Taxonomy" id="2898728"/>
    <lineage>
        <taxon>Archaea</taxon>
        <taxon>Candidatus Parvarchaeota</taxon>
        <taxon>Candidatus Acidifodinimicrobiaceae</taxon>
        <taxon>Candidatus Acidifodinimicrobium</taxon>
    </lineage>
</organism>
<dbReference type="SUPFAM" id="SSF47819">
    <property type="entry name" value="HRDC-like"/>
    <property type="match status" value="1"/>
</dbReference>
<dbReference type="InterPro" id="IPR044876">
    <property type="entry name" value="HRDC_dom_sf"/>
</dbReference>
<evidence type="ECO:0008006" key="3">
    <source>
        <dbReference type="Google" id="ProtNLM"/>
    </source>
</evidence>